<gene>
    <name evidence="2" type="ORF">DFH08DRAFT_1030994</name>
</gene>
<keyword evidence="3" id="KW-1185">Reference proteome</keyword>
<feature type="compositionally biased region" description="Polar residues" evidence="1">
    <location>
        <begin position="1"/>
        <end position="10"/>
    </location>
</feature>
<organism evidence="2 3">
    <name type="scientific">Mycena albidolilacea</name>
    <dbReference type="NCBI Taxonomy" id="1033008"/>
    <lineage>
        <taxon>Eukaryota</taxon>
        <taxon>Fungi</taxon>
        <taxon>Dikarya</taxon>
        <taxon>Basidiomycota</taxon>
        <taxon>Agaricomycotina</taxon>
        <taxon>Agaricomycetes</taxon>
        <taxon>Agaricomycetidae</taxon>
        <taxon>Agaricales</taxon>
        <taxon>Marasmiineae</taxon>
        <taxon>Mycenaceae</taxon>
        <taxon>Mycena</taxon>
    </lineage>
</organism>
<evidence type="ECO:0000256" key="1">
    <source>
        <dbReference type="SAM" id="MobiDB-lite"/>
    </source>
</evidence>
<evidence type="ECO:0000313" key="3">
    <source>
        <dbReference type="Proteomes" id="UP001218218"/>
    </source>
</evidence>
<dbReference type="AlphaFoldDB" id="A0AAD7EZS9"/>
<feature type="region of interest" description="Disordered" evidence="1">
    <location>
        <begin position="47"/>
        <end position="87"/>
    </location>
</feature>
<accession>A0AAD7EZS9</accession>
<feature type="compositionally biased region" description="Polar residues" evidence="1">
    <location>
        <begin position="17"/>
        <end position="26"/>
    </location>
</feature>
<reference evidence="2" key="1">
    <citation type="submission" date="2023-03" db="EMBL/GenBank/DDBJ databases">
        <title>Massive genome expansion in bonnet fungi (Mycena s.s.) driven by repeated elements and novel gene families across ecological guilds.</title>
        <authorList>
            <consortium name="Lawrence Berkeley National Laboratory"/>
            <person name="Harder C.B."/>
            <person name="Miyauchi S."/>
            <person name="Viragh M."/>
            <person name="Kuo A."/>
            <person name="Thoen E."/>
            <person name="Andreopoulos B."/>
            <person name="Lu D."/>
            <person name="Skrede I."/>
            <person name="Drula E."/>
            <person name="Henrissat B."/>
            <person name="Morin E."/>
            <person name="Kohler A."/>
            <person name="Barry K."/>
            <person name="LaButti K."/>
            <person name="Morin E."/>
            <person name="Salamov A."/>
            <person name="Lipzen A."/>
            <person name="Mereny Z."/>
            <person name="Hegedus B."/>
            <person name="Baldrian P."/>
            <person name="Stursova M."/>
            <person name="Weitz H."/>
            <person name="Taylor A."/>
            <person name="Grigoriev I.V."/>
            <person name="Nagy L.G."/>
            <person name="Martin F."/>
            <person name="Kauserud H."/>
        </authorList>
    </citation>
    <scope>NUCLEOTIDE SEQUENCE</scope>
    <source>
        <strain evidence="2">CBHHK002</strain>
    </source>
</reference>
<name>A0AAD7EZS9_9AGAR</name>
<evidence type="ECO:0000313" key="2">
    <source>
        <dbReference type="EMBL" id="KAJ7360788.1"/>
    </source>
</evidence>
<sequence>MLQKTENMSPGSDVEFTPSSEPTPANINLDLTAKNLMANSQIISRYDKESRKRRALESEKLERLQGEQNKGFRENVTTGRNDGRVPRPGLPHLLSQWLKTLISVRFRPRHFNSILENSAMKTETKSLRNLGDTLASPSLSSFEVAANLVAVFQTIYDPSTNFSRSIVLMCQLRGDTAKNGQESRVADTSLAVAVQVYACQQYQSNPG</sequence>
<feature type="compositionally biased region" description="Basic and acidic residues" evidence="1">
    <location>
        <begin position="47"/>
        <end position="73"/>
    </location>
</feature>
<comment type="caution">
    <text evidence="2">The sequence shown here is derived from an EMBL/GenBank/DDBJ whole genome shotgun (WGS) entry which is preliminary data.</text>
</comment>
<feature type="region of interest" description="Disordered" evidence="1">
    <location>
        <begin position="1"/>
        <end position="26"/>
    </location>
</feature>
<protein>
    <submittedName>
        <fullName evidence="2">Uncharacterized protein</fullName>
    </submittedName>
</protein>
<proteinExistence type="predicted"/>
<dbReference type="Proteomes" id="UP001218218">
    <property type="component" value="Unassembled WGS sequence"/>
</dbReference>
<dbReference type="EMBL" id="JARIHO010000005">
    <property type="protein sequence ID" value="KAJ7360788.1"/>
    <property type="molecule type" value="Genomic_DNA"/>
</dbReference>